<sequence length="105" mass="11799">MRMRVVPTKATAETHPPQHSAESKQALIARLKRIEGQLRGIQAMIDRDEGCERVLQQMAAARRALERAFYATVACAYEFEACAESANERLLRKVHAVSDLLVKYG</sequence>
<dbReference type="Proteomes" id="UP001465331">
    <property type="component" value="Unassembled WGS sequence"/>
</dbReference>
<name>A0ABV2ABZ6_9GAMM</name>
<evidence type="ECO:0000256" key="2">
    <source>
        <dbReference type="SAM" id="MobiDB-lite"/>
    </source>
</evidence>
<dbReference type="InterPro" id="IPR038390">
    <property type="entry name" value="Metal_Tscrpt_repr_sf"/>
</dbReference>
<gene>
    <name evidence="3" type="ORF">ABSH63_11865</name>
</gene>
<organism evidence="3 4">
    <name type="scientific">Sinimarinibacterium thermocellulolyticum</name>
    <dbReference type="NCBI Taxonomy" id="3170016"/>
    <lineage>
        <taxon>Bacteria</taxon>
        <taxon>Pseudomonadati</taxon>
        <taxon>Pseudomonadota</taxon>
        <taxon>Gammaproteobacteria</taxon>
        <taxon>Nevskiales</taxon>
        <taxon>Nevskiaceae</taxon>
        <taxon>Sinimarinibacterium</taxon>
    </lineage>
</organism>
<dbReference type="RefSeq" id="WP_352890013.1">
    <property type="nucleotide sequence ID" value="NZ_JBEPIJ010000013.1"/>
</dbReference>
<reference evidence="3 4" key="1">
    <citation type="submission" date="2024-06" db="EMBL/GenBank/DDBJ databases">
        <authorList>
            <person name="Li Z."/>
            <person name="Jiang Y."/>
        </authorList>
    </citation>
    <scope>NUCLEOTIDE SEQUENCE [LARGE SCALE GENOMIC DNA]</scope>
    <source>
        <strain evidence="3 4">HSW-8</strain>
    </source>
</reference>
<dbReference type="PANTHER" id="PTHR33677:SF5">
    <property type="entry name" value="TRANSCRIPTIONAL REPRESSOR FRMR"/>
    <property type="match status" value="1"/>
</dbReference>
<dbReference type="EMBL" id="JBEPIJ010000013">
    <property type="protein sequence ID" value="MES0874699.1"/>
    <property type="molecule type" value="Genomic_DNA"/>
</dbReference>
<proteinExistence type="inferred from homology"/>
<dbReference type="InterPro" id="IPR003735">
    <property type="entry name" value="Metal_Tscrpt_repr"/>
</dbReference>
<dbReference type="PANTHER" id="PTHR33677">
    <property type="entry name" value="TRANSCRIPTIONAL REPRESSOR FRMR-RELATED"/>
    <property type="match status" value="1"/>
</dbReference>
<evidence type="ECO:0000313" key="3">
    <source>
        <dbReference type="EMBL" id="MES0874699.1"/>
    </source>
</evidence>
<feature type="region of interest" description="Disordered" evidence="2">
    <location>
        <begin position="1"/>
        <end position="23"/>
    </location>
</feature>
<evidence type="ECO:0000256" key="1">
    <source>
        <dbReference type="ARBA" id="ARBA00005260"/>
    </source>
</evidence>
<keyword evidence="4" id="KW-1185">Reference proteome</keyword>
<dbReference type="Gene3D" id="1.20.58.1000">
    <property type="entry name" value="Metal-sensitive repressor, helix protomer"/>
    <property type="match status" value="1"/>
</dbReference>
<accession>A0ABV2ABZ6</accession>
<comment type="caution">
    <text evidence="3">The sequence shown here is derived from an EMBL/GenBank/DDBJ whole genome shotgun (WGS) entry which is preliminary data.</text>
</comment>
<evidence type="ECO:0000313" key="4">
    <source>
        <dbReference type="Proteomes" id="UP001465331"/>
    </source>
</evidence>
<comment type="similarity">
    <text evidence="1">Belongs to the FrmR/RcnR family.</text>
</comment>
<dbReference type="Pfam" id="PF02583">
    <property type="entry name" value="Trns_repr_metal"/>
    <property type="match status" value="1"/>
</dbReference>
<protein>
    <submittedName>
        <fullName evidence="3">Metal-sensitive transcriptional regulator</fullName>
    </submittedName>
</protein>